<dbReference type="EMBL" id="SJPF01000001">
    <property type="protein sequence ID" value="TWT39091.1"/>
    <property type="molecule type" value="Genomic_DNA"/>
</dbReference>
<comment type="caution">
    <text evidence="1">The sequence shown here is derived from an EMBL/GenBank/DDBJ whole genome shotgun (WGS) entry which is preliminary data.</text>
</comment>
<evidence type="ECO:0000313" key="1">
    <source>
        <dbReference type="EMBL" id="TWT39091.1"/>
    </source>
</evidence>
<dbReference type="OrthoDB" id="582074at2"/>
<evidence type="ECO:0000313" key="2">
    <source>
        <dbReference type="Proteomes" id="UP000318878"/>
    </source>
</evidence>
<gene>
    <name evidence="1" type="ORF">Enr8_07860</name>
</gene>
<dbReference type="Proteomes" id="UP000318878">
    <property type="component" value="Unassembled WGS sequence"/>
</dbReference>
<sequence>MIWESRYWKDDLLRKAEDLRKRRSQRRWPESSLARLEQSLMLGFYGVRKLHEAAKLSTNTMSRSVALVVYPWLGRNVTKLNWHNLERLYDFESGNVEDHDLLFLCHQFVHSFVFMAAFDENHRLDGILLASDRQRHKALLQVPIELIANLFQMVGEDHTVESNWCLNSKGNDFDIVSV</sequence>
<protein>
    <submittedName>
        <fullName evidence="1">Uncharacterized protein</fullName>
    </submittedName>
</protein>
<dbReference type="AlphaFoldDB" id="A0A5C5VMH2"/>
<name>A0A5C5VMH2_9BACT</name>
<proteinExistence type="predicted"/>
<reference evidence="1 2" key="1">
    <citation type="submission" date="2019-02" db="EMBL/GenBank/DDBJ databases">
        <title>Deep-cultivation of Planctomycetes and their phenomic and genomic characterization uncovers novel biology.</title>
        <authorList>
            <person name="Wiegand S."/>
            <person name="Jogler M."/>
            <person name="Boedeker C."/>
            <person name="Pinto D."/>
            <person name="Vollmers J."/>
            <person name="Rivas-Marin E."/>
            <person name="Kohn T."/>
            <person name="Peeters S.H."/>
            <person name="Heuer A."/>
            <person name="Rast P."/>
            <person name="Oberbeckmann S."/>
            <person name="Bunk B."/>
            <person name="Jeske O."/>
            <person name="Meyerdierks A."/>
            <person name="Storesund J.E."/>
            <person name="Kallscheuer N."/>
            <person name="Luecker S."/>
            <person name="Lage O.M."/>
            <person name="Pohl T."/>
            <person name="Merkel B.J."/>
            <person name="Hornburger P."/>
            <person name="Mueller R.-W."/>
            <person name="Bruemmer F."/>
            <person name="Labrenz M."/>
            <person name="Spormann A.M."/>
            <person name="Op Den Camp H."/>
            <person name="Overmann J."/>
            <person name="Amann R."/>
            <person name="Jetten M.S.M."/>
            <person name="Mascher T."/>
            <person name="Medema M.H."/>
            <person name="Devos D.P."/>
            <person name="Kaster A.-K."/>
            <person name="Ovreas L."/>
            <person name="Rohde M."/>
            <person name="Galperin M.Y."/>
            <person name="Jogler C."/>
        </authorList>
    </citation>
    <scope>NUCLEOTIDE SEQUENCE [LARGE SCALE GENOMIC DNA]</scope>
    <source>
        <strain evidence="1 2">Enr8</strain>
    </source>
</reference>
<accession>A0A5C5VMH2</accession>
<dbReference type="RefSeq" id="WP_146429290.1">
    <property type="nucleotide sequence ID" value="NZ_SJPF01000001.1"/>
</dbReference>
<keyword evidence="2" id="KW-1185">Reference proteome</keyword>
<organism evidence="1 2">
    <name type="scientific">Blastopirellula retiformator</name>
    <dbReference type="NCBI Taxonomy" id="2527970"/>
    <lineage>
        <taxon>Bacteria</taxon>
        <taxon>Pseudomonadati</taxon>
        <taxon>Planctomycetota</taxon>
        <taxon>Planctomycetia</taxon>
        <taxon>Pirellulales</taxon>
        <taxon>Pirellulaceae</taxon>
        <taxon>Blastopirellula</taxon>
    </lineage>
</organism>